<evidence type="ECO:0000313" key="2">
    <source>
        <dbReference type="EMBL" id="OAS22537.1"/>
    </source>
</evidence>
<evidence type="ECO:0000256" key="1">
    <source>
        <dbReference type="SAM" id="MobiDB-lite"/>
    </source>
</evidence>
<accession>A0A179S6M4</accession>
<dbReference type="InterPro" id="IPR002052">
    <property type="entry name" value="DNA_methylase_N6_adenine_CS"/>
</dbReference>
<organism evidence="2 3">
    <name type="scientific">Methylobacterium platani</name>
    <dbReference type="NCBI Taxonomy" id="427683"/>
    <lineage>
        <taxon>Bacteria</taxon>
        <taxon>Pseudomonadati</taxon>
        <taxon>Pseudomonadota</taxon>
        <taxon>Alphaproteobacteria</taxon>
        <taxon>Hyphomicrobiales</taxon>
        <taxon>Methylobacteriaceae</taxon>
        <taxon>Methylobacterium</taxon>
    </lineage>
</organism>
<dbReference type="PROSITE" id="PS00092">
    <property type="entry name" value="N6_MTASE"/>
    <property type="match status" value="1"/>
</dbReference>
<dbReference type="Gene3D" id="3.40.50.150">
    <property type="entry name" value="Vaccinia Virus protein VP39"/>
    <property type="match status" value="2"/>
</dbReference>
<dbReference type="AlphaFoldDB" id="A0A179S6M4"/>
<dbReference type="GO" id="GO:0032259">
    <property type="term" value="P:methylation"/>
    <property type="evidence" value="ECO:0007669"/>
    <property type="project" value="InterPro"/>
</dbReference>
<name>A0A179S6M4_9HYPH</name>
<evidence type="ECO:0000313" key="3">
    <source>
        <dbReference type="Proteomes" id="UP000078316"/>
    </source>
</evidence>
<dbReference type="GO" id="GO:0008168">
    <property type="term" value="F:methyltransferase activity"/>
    <property type="evidence" value="ECO:0007669"/>
    <property type="project" value="InterPro"/>
</dbReference>
<sequence length="711" mass="77003">MAGGGLPGRSLLDAGDLPVADIAVLARREGVRPRDTYQAHKWFARRLAATARSLLVAATTPAGGSFWAGYYRDTDCTGLRVLDPFMGGGVMLLEASRLGADVHGTDVEPVAAAVSDFQGRLADVPDLGPALDRLFDVVGREVEPYYAADHDGAPGRLLHAFWVQVVDCPACGHVFEAHPSYRLAWDEAAGTQHGICRSCGTVEAVDIKRKTLRCGCGTRTDLRKGAVAHGKACCPSCGHRQRLIDVAPRTGRPPEFRLFAVETLPGCPERSYPVRERRLRRAEDGDRATYELARSRLAAEATADPGFLVAGEIPRTGRFDDRLLRYGYSAYRELFNARQSLHLGLLARALDGLDGIEGEALRIAFSDHVVTNNLMCGYAGGWRRLSPLFAIRAYRHINRPVELNPWLSRNGRGTFPNAVRSVVRAARSLKAGTEPQREGSVVPVPERPRGGWDIRCGDARDLAHIPTGTVDLVLTDPPYFDYIAYSELGHFFVPWMARLGLLDPAHLDGFPAGQLATSLGHDDAERIFADALTERLNEVARVCRPEARVVFTYQSLDGRGWHALAKALGAAGMRPVKAWPMFGDGGAGPHKHENSISWDCVVHCEVHRRRGVPDYGERSSAAGQAFAETWKACLEASGFRLTNGDITNIAHAGALVAALADPPLQVDGSDIAVEAASPLPGDGGVPADAGPQSAQIARRRMSRPSVVRAER</sequence>
<dbReference type="InterPro" id="IPR029063">
    <property type="entry name" value="SAM-dependent_MTases_sf"/>
</dbReference>
<gene>
    <name evidence="2" type="ORF">A5481_19275</name>
</gene>
<protein>
    <recommendedName>
        <fullName evidence="4">DNA methylase</fullName>
    </recommendedName>
</protein>
<dbReference type="STRING" id="427683.A5481_19275"/>
<evidence type="ECO:0008006" key="4">
    <source>
        <dbReference type="Google" id="ProtNLM"/>
    </source>
</evidence>
<dbReference type="EMBL" id="LWHQ01000038">
    <property type="protein sequence ID" value="OAS22537.1"/>
    <property type="molecule type" value="Genomic_DNA"/>
</dbReference>
<feature type="region of interest" description="Disordered" evidence="1">
    <location>
        <begin position="673"/>
        <end position="711"/>
    </location>
</feature>
<dbReference type="SUPFAM" id="SSF53335">
    <property type="entry name" value="S-adenosyl-L-methionine-dependent methyltransferases"/>
    <property type="match status" value="2"/>
</dbReference>
<reference evidence="2 3" key="1">
    <citation type="submission" date="2016-04" db="EMBL/GenBank/DDBJ databases">
        <authorList>
            <person name="Evans L.H."/>
            <person name="Alamgir A."/>
            <person name="Owens N."/>
            <person name="Weber N.D."/>
            <person name="Virtaneva K."/>
            <person name="Barbian K."/>
            <person name="Babar A."/>
            <person name="Rosenke K."/>
        </authorList>
    </citation>
    <scope>NUCLEOTIDE SEQUENCE [LARGE SCALE GENOMIC DNA]</scope>
    <source>
        <strain evidence="2 3">PMB02</strain>
    </source>
</reference>
<proteinExistence type="predicted"/>
<dbReference type="Proteomes" id="UP000078316">
    <property type="component" value="Unassembled WGS sequence"/>
</dbReference>
<comment type="caution">
    <text evidence="2">The sequence shown here is derived from an EMBL/GenBank/DDBJ whole genome shotgun (WGS) entry which is preliminary data.</text>
</comment>
<dbReference type="GO" id="GO:0003676">
    <property type="term" value="F:nucleic acid binding"/>
    <property type="evidence" value="ECO:0007669"/>
    <property type="project" value="InterPro"/>
</dbReference>